<proteinExistence type="predicted"/>
<feature type="non-terminal residue" evidence="2">
    <location>
        <position position="1"/>
    </location>
</feature>
<gene>
    <name evidence="2" type="ORF">M404DRAFT_1008721</name>
</gene>
<protein>
    <submittedName>
        <fullName evidence="2">Uncharacterized protein</fullName>
    </submittedName>
</protein>
<dbReference type="InParanoid" id="A0A0C3MY31"/>
<accession>A0A0C3MY31</accession>
<evidence type="ECO:0000256" key="1">
    <source>
        <dbReference type="SAM" id="SignalP"/>
    </source>
</evidence>
<feature type="signal peptide" evidence="1">
    <location>
        <begin position="1"/>
        <end position="25"/>
    </location>
</feature>
<feature type="chain" id="PRO_5002167143" evidence="1">
    <location>
        <begin position="26"/>
        <end position="53"/>
    </location>
</feature>
<evidence type="ECO:0000313" key="2">
    <source>
        <dbReference type="EMBL" id="KIN93809.1"/>
    </source>
</evidence>
<evidence type="ECO:0000313" key="3">
    <source>
        <dbReference type="Proteomes" id="UP000054217"/>
    </source>
</evidence>
<dbReference type="EMBL" id="KN832133">
    <property type="protein sequence ID" value="KIN93809.1"/>
    <property type="molecule type" value="Genomic_DNA"/>
</dbReference>
<reference evidence="2 3" key="1">
    <citation type="submission" date="2014-04" db="EMBL/GenBank/DDBJ databases">
        <authorList>
            <consortium name="DOE Joint Genome Institute"/>
            <person name="Kuo A."/>
            <person name="Kohler A."/>
            <person name="Costa M.D."/>
            <person name="Nagy L.G."/>
            <person name="Floudas D."/>
            <person name="Copeland A."/>
            <person name="Barry K.W."/>
            <person name="Cichocki N."/>
            <person name="Veneault-Fourrey C."/>
            <person name="LaButti K."/>
            <person name="Lindquist E.A."/>
            <person name="Lipzen A."/>
            <person name="Lundell T."/>
            <person name="Morin E."/>
            <person name="Murat C."/>
            <person name="Sun H."/>
            <person name="Tunlid A."/>
            <person name="Henrissat B."/>
            <person name="Grigoriev I.V."/>
            <person name="Hibbett D.S."/>
            <person name="Martin F."/>
            <person name="Nordberg H.P."/>
            <person name="Cantor M.N."/>
            <person name="Hua S.X."/>
        </authorList>
    </citation>
    <scope>NUCLEOTIDE SEQUENCE [LARGE SCALE GENOMIC DNA]</scope>
    <source>
        <strain evidence="2 3">Marx 270</strain>
    </source>
</reference>
<name>A0A0C3MY31_PISTI</name>
<keyword evidence="1" id="KW-0732">Signal</keyword>
<organism evidence="2 3">
    <name type="scientific">Pisolithus tinctorius Marx 270</name>
    <dbReference type="NCBI Taxonomy" id="870435"/>
    <lineage>
        <taxon>Eukaryota</taxon>
        <taxon>Fungi</taxon>
        <taxon>Dikarya</taxon>
        <taxon>Basidiomycota</taxon>
        <taxon>Agaricomycotina</taxon>
        <taxon>Agaricomycetes</taxon>
        <taxon>Agaricomycetidae</taxon>
        <taxon>Boletales</taxon>
        <taxon>Sclerodermatineae</taxon>
        <taxon>Pisolithaceae</taxon>
        <taxon>Pisolithus</taxon>
    </lineage>
</organism>
<keyword evidence="3" id="KW-1185">Reference proteome</keyword>
<sequence>VLIFQQLWRAILVTLGRLALHSTLSSPLEAKSQVQNHAQAHVEFVSRECLVNV</sequence>
<reference evidence="3" key="2">
    <citation type="submission" date="2015-01" db="EMBL/GenBank/DDBJ databases">
        <title>Evolutionary Origins and Diversification of the Mycorrhizal Mutualists.</title>
        <authorList>
            <consortium name="DOE Joint Genome Institute"/>
            <consortium name="Mycorrhizal Genomics Consortium"/>
            <person name="Kohler A."/>
            <person name="Kuo A."/>
            <person name="Nagy L.G."/>
            <person name="Floudas D."/>
            <person name="Copeland A."/>
            <person name="Barry K.W."/>
            <person name="Cichocki N."/>
            <person name="Veneault-Fourrey C."/>
            <person name="LaButti K."/>
            <person name="Lindquist E.A."/>
            <person name="Lipzen A."/>
            <person name="Lundell T."/>
            <person name="Morin E."/>
            <person name="Murat C."/>
            <person name="Riley R."/>
            <person name="Ohm R."/>
            <person name="Sun H."/>
            <person name="Tunlid A."/>
            <person name="Henrissat B."/>
            <person name="Grigoriev I.V."/>
            <person name="Hibbett D.S."/>
            <person name="Martin F."/>
        </authorList>
    </citation>
    <scope>NUCLEOTIDE SEQUENCE [LARGE SCALE GENOMIC DNA]</scope>
    <source>
        <strain evidence="3">Marx 270</strain>
    </source>
</reference>
<dbReference type="Proteomes" id="UP000054217">
    <property type="component" value="Unassembled WGS sequence"/>
</dbReference>
<dbReference type="HOGENOM" id="CLU_202737_0_0_1"/>
<dbReference type="AlphaFoldDB" id="A0A0C3MY31"/>